<dbReference type="CDD" id="cd01949">
    <property type="entry name" value="GGDEF"/>
    <property type="match status" value="1"/>
</dbReference>
<sequence length="764" mass="79566">MPVPSRPRLLPGAPRWTLAVVLLLAATVVAEVANERAAGQAGPPPSLLALALHGGVCVMLVWRARTMPQERAVWERLAAGAVVFSAAAVATTVLGLFPATRDVAALPMTWAPVLAFPLVYGGLVRWNRFGTNLADPNDVLNGSSAVLAMTAVLNTVLTAAGSRLLDGPWWQVQGLLAQVATAGVLVGTSLSVIGLGGMRRDPRGWLVAGAFALALIGHVGAVAQGGVPSGWPAAAFALGVCSLAVAAAMRPARVDPQPTDPTASTVGAFVVILASTAVLGVDSGLDGAGAATWCAALAAIGSSVRLLVNVRELAQLAVSRREALTDELTGLANRRAVLRRIDELCEEGSSLSFALLDLDKFKEVNDGLGHSAGDELLRLVAARLRPVLRPGDLLGRLGGDEFAVVAPTEIGAASEDAAAALGRRLVAHLGEPFRVGGMSVHVAASIGLASSGGRFPAEGAGAPELLLRWADAAMYDAKRSGTGVAVYDSTRHADSSTHLGLVEQLRTGIRTGELVLHHQPQVDVATGVPLGVEALVRWAHPVRGLLGPTEFLPLAEVHGLMGLVTDEVLRQAVAQASAWWHGGRRLRMSVNLSASNLLDTDLPHRVSGLLLDHALPPEALVLEVTESVLISDPDRSLAVVARLADLGVTVSIDDFGTGYSSLSYLRELPVGELKLDRSFTSGLLTDTRTEAIVASTITLAHRLGLRVVAEGVEHGDTLAQLAVLGCDDSQGYLHSPPLPADRLERWLDQVRSPALQAAGVPART</sequence>
<protein>
    <submittedName>
        <fullName evidence="4">EAL domain-containing protein</fullName>
    </submittedName>
</protein>
<dbReference type="InterPro" id="IPR001633">
    <property type="entry name" value="EAL_dom"/>
</dbReference>
<keyword evidence="1" id="KW-0472">Membrane</keyword>
<feature type="transmembrane region" description="Helical" evidence="1">
    <location>
        <begin position="205"/>
        <end position="223"/>
    </location>
</feature>
<dbReference type="PROSITE" id="PS50887">
    <property type="entry name" value="GGDEF"/>
    <property type="match status" value="1"/>
</dbReference>
<organism evidence="4 5">
    <name type="scientific">Geodermatophilus sabuli</name>
    <dbReference type="NCBI Taxonomy" id="1564158"/>
    <lineage>
        <taxon>Bacteria</taxon>
        <taxon>Bacillati</taxon>
        <taxon>Actinomycetota</taxon>
        <taxon>Actinomycetes</taxon>
        <taxon>Geodermatophilales</taxon>
        <taxon>Geodermatophilaceae</taxon>
        <taxon>Geodermatophilus</taxon>
    </lineage>
</organism>
<dbReference type="Gene3D" id="3.20.20.450">
    <property type="entry name" value="EAL domain"/>
    <property type="match status" value="1"/>
</dbReference>
<evidence type="ECO:0000259" key="3">
    <source>
        <dbReference type="PROSITE" id="PS50887"/>
    </source>
</evidence>
<dbReference type="AlphaFoldDB" id="A0A7K3W6M7"/>
<evidence type="ECO:0000259" key="2">
    <source>
        <dbReference type="PROSITE" id="PS50883"/>
    </source>
</evidence>
<dbReference type="Gene3D" id="3.30.70.270">
    <property type="match status" value="1"/>
</dbReference>
<feature type="transmembrane region" description="Helical" evidence="1">
    <location>
        <begin position="46"/>
        <end position="65"/>
    </location>
</feature>
<feature type="transmembrane region" description="Helical" evidence="1">
    <location>
        <begin position="229"/>
        <end position="249"/>
    </location>
</feature>
<dbReference type="Proteomes" id="UP000470246">
    <property type="component" value="Unassembled WGS sequence"/>
</dbReference>
<keyword evidence="1" id="KW-0812">Transmembrane</keyword>
<dbReference type="PANTHER" id="PTHR33121:SF70">
    <property type="entry name" value="SIGNALING PROTEIN YKOW"/>
    <property type="match status" value="1"/>
</dbReference>
<dbReference type="InterPro" id="IPR035919">
    <property type="entry name" value="EAL_sf"/>
</dbReference>
<dbReference type="InterPro" id="IPR000160">
    <property type="entry name" value="GGDEF_dom"/>
</dbReference>
<feature type="transmembrane region" description="Helical" evidence="1">
    <location>
        <begin position="172"/>
        <end position="193"/>
    </location>
</feature>
<reference evidence="4 5" key="1">
    <citation type="submission" date="2020-02" db="EMBL/GenBank/DDBJ databases">
        <title>Geodermatophilus sabuli CPCC 205279 I12A-02694.</title>
        <authorList>
            <person name="Jiang Z."/>
        </authorList>
    </citation>
    <scope>NUCLEOTIDE SEQUENCE [LARGE SCALE GENOMIC DNA]</scope>
    <source>
        <strain evidence="4 5">I12A-02694</strain>
    </source>
</reference>
<accession>A0A7K3W6M7</accession>
<dbReference type="NCBIfam" id="TIGR00254">
    <property type="entry name" value="GGDEF"/>
    <property type="match status" value="1"/>
</dbReference>
<dbReference type="CDD" id="cd01948">
    <property type="entry name" value="EAL"/>
    <property type="match status" value="1"/>
</dbReference>
<dbReference type="GO" id="GO:0071111">
    <property type="term" value="F:cyclic-guanylate-specific phosphodiesterase activity"/>
    <property type="evidence" value="ECO:0007669"/>
    <property type="project" value="InterPro"/>
</dbReference>
<gene>
    <name evidence="4" type="ORF">GCU56_21730</name>
</gene>
<name>A0A7K3W6M7_9ACTN</name>
<feature type="domain" description="EAL" evidence="2">
    <location>
        <begin position="498"/>
        <end position="751"/>
    </location>
</feature>
<dbReference type="RefSeq" id="WP_163484211.1">
    <property type="nucleotide sequence ID" value="NZ_JAAGWF010000029.1"/>
</dbReference>
<keyword evidence="5" id="KW-1185">Reference proteome</keyword>
<evidence type="ECO:0000313" key="5">
    <source>
        <dbReference type="Proteomes" id="UP000470246"/>
    </source>
</evidence>
<dbReference type="InterPro" id="IPR050706">
    <property type="entry name" value="Cyclic-di-GMP_PDE-like"/>
</dbReference>
<feature type="transmembrane region" description="Helical" evidence="1">
    <location>
        <begin position="109"/>
        <end position="127"/>
    </location>
</feature>
<feature type="transmembrane region" description="Helical" evidence="1">
    <location>
        <begin position="139"/>
        <end position="160"/>
    </location>
</feature>
<dbReference type="Pfam" id="PF00563">
    <property type="entry name" value="EAL"/>
    <property type="match status" value="1"/>
</dbReference>
<evidence type="ECO:0000313" key="4">
    <source>
        <dbReference type="EMBL" id="NEK60482.1"/>
    </source>
</evidence>
<feature type="domain" description="GGDEF" evidence="3">
    <location>
        <begin position="349"/>
        <end position="489"/>
    </location>
</feature>
<dbReference type="InterPro" id="IPR043128">
    <property type="entry name" value="Rev_trsase/Diguanyl_cyclase"/>
</dbReference>
<dbReference type="PANTHER" id="PTHR33121">
    <property type="entry name" value="CYCLIC DI-GMP PHOSPHODIESTERASE PDEF"/>
    <property type="match status" value="1"/>
</dbReference>
<comment type="caution">
    <text evidence="4">The sequence shown here is derived from an EMBL/GenBank/DDBJ whole genome shotgun (WGS) entry which is preliminary data.</text>
</comment>
<dbReference type="SUPFAM" id="SSF55073">
    <property type="entry name" value="Nucleotide cyclase"/>
    <property type="match status" value="1"/>
</dbReference>
<dbReference type="InterPro" id="IPR029787">
    <property type="entry name" value="Nucleotide_cyclase"/>
</dbReference>
<feature type="transmembrane region" description="Helical" evidence="1">
    <location>
        <begin position="77"/>
        <end position="97"/>
    </location>
</feature>
<proteinExistence type="predicted"/>
<dbReference type="EMBL" id="JAAGWF010000029">
    <property type="protein sequence ID" value="NEK60482.1"/>
    <property type="molecule type" value="Genomic_DNA"/>
</dbReference>
<dbReference type="Pfam" id="PF00990">
    <property type="entry name" value="GGDEF"/>
    <property type="match status" value="1"/>
</dbReference>
<dbReference type="SMART" id="SM00052">
    <property type="entry name" value="EAL"/>
    <property type="match status" value="1"/>
</dbReference>
<keyword evidence="1" id="KW-1133">Transmembrane helix</keyword>
<evidence type="ECO:0000256" key="1">
    <source>
        <dbReference type="SAM" id="Phobius"/>
    </source>
</evidence>
<dbReference type="SMART" id="SM00267">
    <property type="entry name" value="GGDEF"/>
    <property type="match status" value="1"/>
</dbReference>
<dbReference type="PROSITE" id="PS50883">
    <property type="entry name" value="EAL"/>
    <property type="match status" value="1"/>
</dbReference>
<feature type="transmembrane region" description="Helical" evidence="1">
    <location>
        <begin position="261"/>
        <end position="281"/>
    </location>
</feature>
<dbReference type="SUPFAM" id="SSF141868">
    <property type="entry name" value="EAL domain-like"/>
    <property type="match status" value="1"/>
</dbReference>